<dbReference type="Pfam" id="PF14768">
    <property type="entry name" value="RPA_interact_C"/>
    <property type="match status" value="1"/>
</dbReference>
<reference evidence="2 3" key="1">
    <citation type="submission" date="2016-07" db="EMBL/GenBank/DDBJ databases">
        <title>Pervasive Adenine N6-methylation of Active Genes in Fungi.</title>
        <authorList>
            <consortium name="DOE Joint Genome Institute"/>
            <person name="Mondo S.J."/>
            <person name="Dannebaum R.O."/>
            <person name="Kuo R.C."/>
            <person name="Labutti K."/>
            <person name="Haridas S."/>
            <person name="Kuo A."/>
            <person name="Salamov A."/>
            <person name="Ahrendt S.R."/>
            <person name="Lipzen A."/>
            <person name="Sullivan W."/>
            <person name="Andreopoulos W.B."/>
            <person name="Clum A."/>
            <person name="Lindquist E."/>
            <person name="Daum C."/>
            <person name="Ramamoorthy G.K."/>
            <person name="Gryganskyi A."/>
            <person name="Culley D."/>
            <person name="Magnuson J.K."/>
            <person name="James T.Y."/>
            <person name="O'Malley M.A."/>
            <person name="Stajich J.E."/>
            <person name="Spatafora J.W."/>
            <person name="Visel A."/>
            <person name="Grigoriev I.V."/>
        </authorList>
    </citation>
    <scope>NUCLEOTIDE SEQUENCE [LARGE SCALE GENOMIC DNA]</scope>
    <source>
        <strain evidence="2 3">NRRL 1336</strain>
    </source>
</reference>
<name>A0A1X2IME6_9FUNG</name>
<dbReference type="AlphaFoldDB" id="A0A1X2IME6"/>
<proteinExistence type="predicted"/>
<evidence type="ECO:0000313" key="3">
    <source>
        <dbReference type="Proteomes" id="UP000193560"/>
    </source>
</evidence>
<comment type="caution">
    <text evidence="2">The sequence shown here is derived from an EMBL/GenBank/DDBJ whole genome shotgun (WGS) entry which is preliminary data.</text>
</comment>
<organism evidence="2 3">
    <name type="scientific">Absidia repens</name>
    <dbReference type="NCBI Taxonomy" id="90262"/>
    <lineage>
        <taxon>Eukaryota</taxon>
        <taxon>Fungi</taxon>
        <taxon>Fungi incertae sedis</taxon>
        <taxon>Mucoromycota</taxon>
        <taxon>Mucoromycotina</taxon>
        <taxon>Mucoromycetes</taxon>
        <taxon>Mucorales</taxon>
        <taxon>Cunninghamellaceae</taxon>
        <taxon>Absidia</taxon>
    </lineage>
</organism>
<evidence type="ECO:0000313" key="2">
    <source>
        <dbReference type="EMBL" id="ORZ18948.1"/>
    </source>
</evidence>
<evidence type="ECO:0000259" key="1">
    <source>
        <dbReference type="Pfam" id="PF14768"/>
    </source>
</evidence>
<gene>
    <name evidence="2" type="ORF">BCR42DRAFT_324889</name>
</gene>
<keyword evidence="3" id="KW-1185">Reference proteome</keyword>
<sequence length="153" mass="17478">MNSIIAQEWHQFRKDHEMELQQDGVDIYEDLDTLIEDNLQGTAPSSSLDNALYEEYERQQQEEIDTAIAEYESISQPSTQCMKCQQWSSFHQGDCHQCSNCGFTLNKELMDAIDLTIQKHANMCSNRLEFTVEPGESGSIIGLCTACDLWMLV</sequence>
<dbReference type="InterPro" id="IPR028159">
    <property type="entry name" value="RPA_interact_C_dom"/>
</dbReference>
<dbReference type="EMBL" id="MCGE01000008">
    <property type="protein sequence ID" value="ORZ18948.1"/>
    <property type="molecule type" value="Genomic_DNA"/>
</dbReference>
<dbReference type="STRING" id="90262.A0A1X2IME6"/>
<dbReference type="Proteomes" id="UP000193560">
    <property type="component" value="Unassembled WGS sequence"/>
</dbReference>
<accession>A0A1X2IME6</accession>
<protein>
    <recommendedName>
        <fullName evidence="1">RPA-interacting protein C-terminal domain-containing protein</fullName>
    </recommendedName>
</protein>
<feature type="domain" description="RPA-interacting protein C-terminal" evidence="1">
    <location>
        <begin position="81"/>
        <end position="150"/>
    </location>
</feature>
<dbReference type="OrthoDB" id="2378414at2759"/>